<feature type="transmembrane region" description="Helical" evidence="8">
    <location>
        <begin position="154"/>
        <end position="173"/>
    </location>
</feature>
<protein>
    <submittedName>
        <fullName evidence="10">Eight transmembrane protein EpsH, putative exosortase</fullName>
    </submittedName>
</protein>
<dbReference type="OrthoDB" id="9797363at2"/>
<evidence type="ECO:0000256" key="8">
    <source>
        <dbReference type="SAM" id="Phobius"/>
    </source>
</evidence>
<dbReference type="InterPro" id="IPR019127">
    <property type="entry name" value="Exosortase"/>
</dbReference>
<sequence length="521" mass="58599">MSTIRSTTRPHIDWQPIAVAVALLLAFVFLFHRGLAHLWERWGSQQELSHAYFIPLVTFWMLWERRDALRQSMGRPHWLGMLLAGVSVLLVLSSETTHIFFLAYVSIFLSAFAVSLLVGGISLTRVAFFPLVYLVFMIPPPVWIITVTSWQFQIWSSELGVAMIRMFGVPVYLSGNVIDLGVIKLQVAEACSGLRYLFPFLSLGALAAYFYRGPSWQRAIILLSTIPITILVNSFRIAVTGVLSSGGDVSHTEGVLHFFEGWVVFGLCIAILLGIIVLFGRTSGRRNVVSTLGLPECEPTKPAEPWSRRRFMILAGGVAVAVTLLSIVIHSTEHRAFVPERKGFATLPLEFPGWRVQELPLDVATEQVLGADDYIVLDLVSPEGERFNLYIAYLEAQRDGRSWHSPRQCLPGGGWEFEVQQIIPAGPANPLGHPYNRILMKSGDDRYLVYYWYDQRGRAFADEIWMKIVLIWDVATQQRSDGAMVRLMTPVGPEEDVADADARLIKLRDRLRDILPAYVPD</sequence>
<evidence type="ECO:0000256" key="4">
    <source>
        <dbReference type="ARBA" id="ARBA00022692"/>
    </source>
</evidence>
<organism evidence="10 11">
    <name type="scientific">Thioflavicoccus mobilis 8321</name>
    <dbReference type="NCBI Taxonomy" id="765912"/>
    <lineage>
        <taxon>Bacteria</taxon>
        <taxon>Pseudomonadati</taxon>
        <taxon>Pseudomonadota</taxon>
        <taxon>Gammaproteobacteria</taxon>
        <taxon>Chromatiales</taxon>
        <taxon>Chromatiaceae</taxon>
        <taxon>Thioflavicoccus</taxon>
    </lineage>
</organism>
<feature type="transmembrane region" description="Helical" evidence="8">
    <location>
        <begin position="99"/>
        <end position="121"/>
    </location>
</feature>
<dbReference type="RefSeq" id="WP_015281892.1">
    <property type="nucleotide sequence ID" value="NC_019940.1"/>
</dbReference>
<dbReference type="NCBIfam" id="TIGR02914">
    <property type="entry name" value="EpsI_fam"/>
    <property type="match status" value="1"/>
</dbReference>
<dbReference type="InterPro" id="IPR026392">
    <property type="entry name" value="Exo/Archaeosortase_dom"/>
</dbReference>
<dbReference type="NCBIfam" id="TIGR04152">
    <property type="entry name" value="exosort_VPLPA"/>
    <property type="match status" value="1"/>
</dbReference>
<keyword evidence="7 8" id="KW-0472">Membrane</keyword>
<dbReference type="InterPro" id="IPR014263">
    <property type="entry name" value="Methanolan_biosynth_EpsI"/>
</dbReference>
<dbReference type="GO" id="GO:0005886">
    <property type="term" value="C:plasma membrane"/>
    <property type="evidence" value="ECO:0007669"/>
    <property type="project" value="UniProtKB-SubCell"/>
</dbReference>
<evidence type="ECO:0000256" key="1">
    <source>
        <dbReference type="ARBA" id="ARBA00004651"/>
    </source>
</evidence>
<comment type="subcellular location">
    <subcellularLocation>
        <location evidence="1">Cell membrane</location>
        <topology evidence="1">Multi-pass membrane protein</topology>
    </subcellularLocation>
</comment>
<dbReference type="NCBIfam" id="TIGR04178">
    <property type="entry name" value="exo_archaeo"/>
    <property type="match status" value="1"/>
</dbReference>
<feature type="transmembrane region" description="Helical" evidence="8">
    <location>
        <begin position="14"/>
        <end position="35"/>
    </location>
</feature>
<keyword evidence="5" id="KW-0378">Hydrolase</keyword>
<keyword evidence="3" id="KW-0645">Protease</keyword>
<keyword evidence="4 8" id="KW-0812">Transmembrane</keyword>
<feature type="transmembrane region" description="Helical" evidence="8">
    <location>
        <begin position="127"/>
        <end position="147"/>
    </location>
</feature>
<evidence type="ECO:0000313" key="11">
    <source>
        <dbReference type="Proteomes" id="UP000010816"/>
    </source>
</evidence>
<evidence type="ECO:0000256" key="6">
    <source>
        <dbReference type="ARBA" id="ARBA00022989"/>
    </source>
</evidence>
<proteinExistence type="predicted"/>
<keyword evidence="11" id="KW-1185">Reference proteome</keyword>
<feature type="transmembrane region" description="Helical" evidence="8">
    <location>
        <begin position="75"/>
        <end position="92"/>
    </location>
</feature>
<dbReference type="KEGG" id="tmb:Thimo_3078"/>
<evidence type="ECO:0000256" key="2">
    <source>
        <dbReference type="ARBA" id="ARBA00022475"/>
    </source>
</evidence>
<dbReference type="HOGENOM" id="CLU_039817_1_0_6"/>
<reference evidence="10 11" key="1">
    <citation type="submission" date="2011-09" db="EMBL/GenBank/DDBJ databases">
        <title>Complete sequence of chromosome of Thioflavicoccus mobilis 8321.</title>
        <authorList>
            <consortium name="US DOE Joint Genome Institute"/>
            <person name="Lucas S."/>
            <person name="Han J."/>
            <person name="Lapidus A."/>
            <person name="Cheng J.-F."/>
            <person name="Goodwin L."/>
            <person name="Pitluck S."/>
            <person name="Peters L."/>
            <person name="Ovchinnikova G."/>
            <person name="Lu M."/>
            <person name="Detter J.C."/>
            <person name="Han C."/>
            <person name="Tapia R."/>
            <person name="Land M."/>
            <person name="Hauser L."/>
            <person name="Kyrpides N."/>
            <person name="Ivanova N."/>
            <person name="Pagani I."/>
            <person name="Vogl K."/>
            <person name="Liu Z."/>
            <person name="Imhoff J."/>
            <person name="Thiel V."/>
            <person name="Frigaard N.-U."/>
            <person name="Bryant D."/>
            <person name="Woyke T."/>
        </authorList>
    </citation>
    <scope>NUCLEOTIDE SEQUENCE [LARGE SCALE GENOMIC DNA]</scope>
    <source>
        <strain evidence="10 11">8321</strain>
    </source>
</reference>
<evidence type="ECO:0000256" key="5">
    <source>
        <dbReference type="ARBA" id="ARBA00022801"/>
    </source>
</evidence>
<dbReference type="Pfam" id="PF09721">
    <property type="entry name" value="Exosortase_EpsH"/>
    <property type="match status" value="1"/>
</dbReference>
<feature type="transmembrane region" description="Helical" evidence="8">
    <location>
        <begin position="311"/>
        <end position="329"/>
    </location>
</feature>
<dbReference type="Proteomes" id="UP000010816">
    <property type="component" value="Chromosome"/>
</dbReference>
<feature type="domain" description="Methanolan biosynthesis EpsI" evidence="9">
    <location>
        <begin position="319"/>
        <end position="517"/>
    </location>
</feature>
<evidence type="ECO:0000256" key="7">
    <source>
        <dbReference type="ARBA" id="ARBA00023136"/>
    </source>
</evidence>
<dbReference type="AlphaFoldDB" id="L0H2E8"/>
<dbReference type="NCBIfam" id="TIGR02602">
    <property type="entry name" value="8TM_EpsH"/>
    <property type="match status" value="1"/>
</dbReference>
<dbReference type="eggNOG" id="COG1269">
    <property type="taxonomic scope" value="Bacteria"/>
</dbReference>
<dbReference type="Pfam" id="PF11984">
    <property type="entry name" value="DUF3485"/>
    <property type="match status" value="1"/>
</dbReference>
<accession>L0H2E8</accession>
<keyword evidence="2" id="KW-1003">Cell membrane</keyword>
<feature type="transmembrane region" description="Helical" evidence="8">
    <location>
        <begin position="259"/>
        <end position="280"/>
    </location>
</feature>
<dbReference type="GO" id="GO:0008233">
    <property type="term" value="F:peptidase activity"/>
    <property type="evidence" value="ECO:0007669"/>
    <property type="project" value="UniProtKB-KW"/>
</dbReference>
<evidence type="ECO:0000256" key="3">
    <source>
        <dbReference type="ARBA" id="ARBA00022670"/>
    </source>
</evidence>
<dbReference type="InterPro" id="IPR013426">
    <property type="entry name" value="EpsH-like"/>
</dbReference>
<evidence type="ECO:0000259" key="9">
    <source>
        <dbReference type="Pfam" id="PF11984"/>
    </source>
</evidence>
<dbReference type="STRING" id="765912.Thimo_3078"/>
<name>L0H2E8_9GAMM</name>
<keyword evidence="6 8" id="KW-1133">Transmembrane helix</keyword>
<feature type="transmembrane region" description="Helical" evidence="8">
    <location>
        <begin position="193"/>
        <end position="212"/>
    </location>
</feature>
<dbReference type="GO" id="GO:0006508">
    <property type="term" value="P:proteolysis"/>
    <property type="evidence" value="ECO:0007669"/>
    <property type="project" value="UniProtKB-KW"/>
</dbReference>
<dbReference type="EMBL" id="CP003051">
    <property type="protein sequence ID" value="AGA91764.1"/>
    <property type="molecule type" value="Genomic_DNA"/>
</dbReference>
<feature type="transmembrane region" description="Helical" evidence="8">
    <location>
        <begin position="219"/>
        <end position="239"/>
    </location>
</feature>
<gene>
    <name evidence="10" type="ORF">Thimo_3078</name>
</gene>
<evidence type="ECO:0000313" key="10">
    <source>
        <dbReference type="EMBL" id="AGA91764.1"/>
    </source>
</evidence>
<dbReference type="InterPro" id="IPR026491">
    <property type="entry name" value="ExosortD_VPLPA"/>
</dbReference>